<evidence type="ECO:0000313" key="1">
    <source>
        <dbReference type="EMBL" id="EFB75160.1"/>
    </source>
</evidence>
<dbReference type="EMBL" id="ACBY02000032">
    <property type="protein sequence ID" value="EFB75160.1"/>
    <property type="molecule type" value="Genomic_DNA"/>
</dbReference>
<dbReference type="HOGENOM" id="CLU_2467831_0_0_9"/>
<accession>D1PQ50</accession>
<proteinExistence type="predicted"/>
<gene>
    <name evidence="1" type="ORF">SUBVAR_06518</name>
</gene>
<comment type="caution">
    <text evidence="1">The sequence shown here is derived from an EMBL/GenBank/DDBJ whole genome shotgun (WGS) entry which is preliminary data.</text>
</comment>
<organism evidence="1 2">
    <name type="scientific">Subdoligranulum variabile DSM 15176</name>
    <dbReference type="NCBI Taxonomy" id="411471"/>
    <lineage>
        <taxon>Bacteria</taxon>
        <taxon>Bacillati</taxon>
        <taxon>Bacillota</taxon>
        <taxon>Clostridia</taxon>
        <taxon>Eubacteriales</taxon>
        <taxon>Oscillospiraceae</taxon>
        <taxon>Subdoligranulum</taxon>
    </lineage>
</organism>
<sequence>MVSSPKYSATAGWLPYIRVGRDMLYIKLCHTSARRASTNSPFFAPKPPRFLAQRTKGALQRAVLGRNRPKQGQICKKNLASRVGLCII</sequence>
<reference evidence="1" key="1">
    <citation type="submission" date="2009-12" db="EMBL/GenBank/DDBJ databases">
        <authorList>
            <person name="Weinstock G."/>
            <person name="Sodergren E."/>
            <person name="Clifton S."/>
            <person name="Fulton L."/>
            <person name="Fulton B."/>
            <person name="Courtney L."/>
            <person name="Fronick C."/>
            <person name="Harrison M."/>
            <person name="Strong C."/>
            <person name="Farmer C."/>
            <person name="Delahaunty K."/>
            <person name="Markovic C."/>
            <person name="Hall O."/>
            <person name="Minx P."/>
            <person name="Tomlinson C."/>
            <person name="Mitreva M."/>
            <person name="Nelson J."/>
            <person name="Hou S."/>
            <person name="Wollam A."/>
            <person name="Pepin K.H."/>
            <person name="Johnson M."/>
            <person name="Bhonagiri V."/>
            <person name="Nash W.E."/>
            <person name="Warren W."/>
            <person name="Chinwalla A."/>
            <person name="Mardis E.R."/>
            <person name="Wilson R.K."/>
        </authorList>
    </citation>
    <scope>NUCLEOTIDE SEQUENCE [LARGE SCALE GENOMIC DNA]</scope>
    <source>
        <strain evidence="1">DSM 15176</strain>
    </source>
</reference>
<dbReference type="Proteomes" id="UP000003438">
    <property type="component" value="Unassembled WGS sequence"/>
</dbReference>
<keyword evidence="2" id="KW-1185">Reference proteome</keyword>
<name>D1PQ50_9FIRM</name>
<evidence type="ECO:0000313" key="2">
    <source>
        <dbReference type="Proteomes" id="UP000003438"/>
    </source>
</evidence>
<dbReference type="AlphaFoldDB" id="D1PQ50"/>
<protein>
    <submittedName>
        <fullName evidence="1">Uncharacterized protein</fullName>
    </submittedName>
</protein>
<dbReference type="STRING" id="411471.SUBVAR_06518"/>